<comment type="function">
    <text evidence="7">May play the central regulatory role in sporulation. It may be an element of the effector pathway responsible for the activation of sporulation genes in response to nutritional stress. Spo0A may act in concert with spo0H (a sigma factor) to control the expression of some genes that are critical to the sporulation process.</text>
</comment>
<evidence type="ECO:0000256" key="6">
    <source>
        <dbReference type="ARBA" id="ARBA00023163"/>
    </source>
</evidence>
<keyword evidence="3" id="KW-0902">Two-component regulatory system</keyword>
<evidence type="ECO:0000256" key="2">
    <source>
        <dbReference type="ARBA" id="ARBA00022553"/>
    </source>
</evidence>
<dbReference type="Gene3D" id="3.40.50.2300">
    <property type="match status" value="1"/>
</dbReference>
<feature type="DNA-binding region" description="OmpR/PhoB-type" evidence="9">
    <location>
        <begin position="130"/>
        <end position="226"/>
    </location>
</feature>
<sequence length="227" mass="26212">MYRILVVDDEEMIRSLIRKYAEFEGNQVTEAENGMEAVELCRRHPGAYDIIIMDVMMPELDGFSAVAEIRKTCNTPVLMLSARGEEYDRIHGFELGVDDYVVKPFSPKELMMRVTAIMNRVNPQGEEHRRNVLTFEGLSIDLDARIVTVDGQRVELSPKEYDLLVYMAQNKNIALTREMLITNVWGYDFYGDDRTLDTHIKLLRRSLGPYSKFIVTLRGVGYRFEGK</sequence>
<dbReference type="CDD" id="cd17574">
    <property type="entry name" value="REC_OmpR"/>
    <property type="match status" value="1"/>
</dbReference>
<feature type="domain" description="OmpR/PhoB-type" evidence="11">
    <location>
        <begin position="130"/>
        <end position="226"/>
    </location>
</feature>
<evidence type="ECO:0000313" key="12">
    <source>
        <dbReference type="EMBL" id="HJB37393.1"/>
    </source>
</evidence>
<keyword evidence="4" id="KW-0805">Transcription regulation</keyword>
<dbReference type="GO" id="GO:0006355">
    <property type="term" value="P:regulation of DNA-templated transcription"/>
    <property type="evidence" value="ECO:0007669"/>
    <property type="project" value="InterPro"/>
</dbReference>
<keyword evidence="6" id="KW-0804">Transcription</keyword>
<dbReference type="Gene3D" id="1.10.10.10">
    <property type="entry name" value="Winged helix-like DNA-binding domain superfamily/Winged helix DNA-binding domain"/>
    <property type="match status" value="1"/>
</dbReference>
<dbReference type="SUPFAM" id="SSF52172">
    <property type="entry name" value="CheY-like"/>
    <property type="match status" value="1"/>
</dbReference>
<dbReference type="InterPro" id="IPR036388">
    <property type="entry name" value="WH-like_DNA-bd_sf"/>
</dbReference>
<evidence type="ECO:0000256" key="4">
    <source>
        <dbReference type="ARBA" id="ARBA00023015"/>
    </source>
</evidence>
<dbReference type="GO" id="GO:0000976">
    <property type="term" value="F:transcription cis-regulatory region binding"/>
    <property type="evidence" value="ECO:0007669"/>
    <property type="project" value="TreeGrafter"/>
</dbReference>
<comment type="caution">
    <text evidence="12">The sequence shown here is derived from an EMBL/GenBank/DDBJ whole genome shotgun (WGS) entry which is preliminary data.</text>
</comment>
<evidence type="ECO:0000256" key="7">
    <source>
        <dbReference type="ARBA" id="ARBA00024867"/>
    </source>
</evidence>
<dbReference type="InterPro" id="IPR001867">
    <property type="entry name" value="OmpR/PhoB-type_DNA-bd"/>
</dbReference>
<dbReference type="Pfam" id="PF00486">
    <property type="entry name" value="Trans_reg_C"/>
    <property type="match status" value="1"/>
</dbReference>
<evidence type="ECO:0000313" key="13">
    <source>
        <dbReference type="Proteomes" id="UP000824214"/>
    </source>
</evidence>
<dbReference type="InterPro" id="IPR001789">
    <property type="entry name" value="Sig_transdc_resp-reg_receiver"/>
</dbReference>
<reference evidence="12" key="1">
    <citation type="journal article" date="2021" name="PeerJ">
        <title>Extensive microbial diversity within the chicken gut microbiome revealed by metagenomics and culture.</title>
        <authorList>
            <person name="Gilroy R."/>
            <person name="Ravi A."/>
            <person name="Getino M."/>
            <person name="Pursley I."/>
            <person name="Horton D.L."/>
            <person name="Alikhan N.F."/>
            <person name="Baker D."/>
            <person name="Gharbi K."/>
            <person name="Hall N."/>
            <person name="Watson M."/>
            <person name="Adriaenssens E.M."/>
            <person name="Foster-Nyarko E."/>
            <person name="Jarju S."/>
            <person name="Secka A."/>
            <person name="Antonio M."/>
            <person name="Oren A."/>
            <person name="Chaudhuri R.R."/>
            <person name="La Ragione R."/>
            <person name="Hildebrand F."/>
            <person name="Pallen M.J."/>
        </authorList>
    </citation>
    <scope>NUCLEOTIDE SEQUENCE</scope>
    <source>
        <strain evidence="12">ChiBcolR8-3208</strain>
    </source>
</reference>
<evidence type="ECO:0000256" key="1">
    <source>
        <dbReference type="ARBA" id="ARBA00018672"/>
    </source>
</evidence>
<dbReference type="CDD" id="cd00383">
    <property type="entry name" value="trans_reg_C"/>
    <property type="match status" value="1"/>
</dbReference>
<dbReference type="GO" id="GO:0000156">
    <property type="term" value="F:phosphorelay response regulator activity"/>
    <property type="evidence" value="ECO:0007669"/>
    <property type="project" value="TreeGrafter"/>
</dbReference>
<keyword evidence="5 9" id="KW-0238">DNA-binding</keyword>
<reference evidence="12" key="2">
    <citation type="submission" date="2021-04" db="EMBL/GenBank/DDBJ databases">
        <authorList>
            <person name="Gilroy R."/>
        </authorList>
    </citation>
    <scope>NUCLEOTIDE SEQUENCE</scope>
    <source>
        <strain evidence="12">ChiBcolR8-3208</strain>
    </source>
</reference>
<proteinExistence type="predicted"/>
<evidence type="ECO:0000256" key="9">
    <source>
        <dbReference type="PROSITE-ProRule" id="PRU01091"/>
    </source>
</evidence>
<dbReference type="InterPro" id="IPR039420">
    <property type="entry name" value="WalR-like"/>
</dbReference>
<dbReference type="PANTHER" id="PTHR48111:SF21">
    <property type="entry name" value="DNA-BINDING DUAL MASTER TRANSCRIPTIONAL REGULATOR RPAA"/>
    <property type="match status" value="1"/>
</dbReference>
<dbReference type="Gene3D" id="6.10.250.690">
    <property type="match status" value="1"/>
</dbReference>
<dbReference type="SMART" id="SM00862">
    <property type="entry name" value="Trans_reg_C"/>
    <property type="match status" value="1"/>
</dbReference>
<name>A0A9D2LY59_9FIRM</name>
<gene>
    <name evidence="12" type="ORF">H9942_04900</name>
</gene>
<dbReference type="PROSITE" id="PS51755">
    <property type="entry name" value="OMPR_PHOB"/>
    <property type="match status" value="1"/>
</dbReference>
<evidence type="ECO:0000256" key="3">
    <source>
        <dbReference type="ARBA" id="ARBA00023012"/>
    </source>
</evidence>
<feature type="domain" description="Response regulatory" evidence="10">
    <location>
        <begin position="3"/>
        <end position="118"/>
    </location>
</feature>
<dbReference type="AlphaFoldDB" id="A0A9D2LY59"/>
<dbReference type="EMBL" id="DWXZ01000100">
    <property type="protein sequence ID" value="HJB37393.1"/>
    <property type="molecule type" value="Genomic_DNA"/>
</dbReference>
<dbReference type="SMART" id="SM00448">
    <property type="entry name" value="REC"/>
    <property type="match status" value="1"/>
</dbReference>
<keyword evidence="2 8" id="KW-0597">Phosphoprotein</keyword>
<dbReference type="Pfam" id="PF00072">
    <property type="entry name" value="Response_reg"/>
    <property type="match status" value="1"/>
</dbReference>
<dbReference type="InterPro" id="IPR011006">
    <property type="entry name" value="CheY-like_superfamily"/>
</dbReference>
<evidence type="ECO:0000256" key="8">
    <source>
        <dbReference type="PROSITE-ProRule" id="PRU00169"/>
    </source>
</evidence>
<dbReference type="Proteomes" id="UP000824214">
    <property type="component" value="Unassembled WGS sequence"/>
</dbReference>
<dbReference type="FunFam" id="3.40.50.2300:FF:000001">
    <property type="entry name" value="DNA-binding response regulator PhoB"/>
    <property type="match status" value="1"/>
</dbReference>
<evidence type="ECO:0000259" key="10">
    <source>
        <dbReference type="PROSITE" id="PS50110"/>
    </source>
</evidence>
<feature type="modified residue" description="4-aspartylphosphate" evidence="8">
    <location>
        <position position="54"/>
    </location>
</feature>
<evidence type="ECO:0000256" key="5">
    <source>
        <dbReference type="ARBA" id="ARBA00023125"/>
    </source>
</evidence>
<dbReference type="PROSITE" id="PS50110">
    <property type="entry name" value="RESPONSE_REGULATORY"/>
    <property type="match status" value="1"/>
</dbReference>
<organism evidence="12 13">
    <name type="scientific">Candidatus Acutalibacter ornithocaccae</name>
    <dbReference type="NCBI Taxonomy" id="2838416"/>
    <lineage>
        <taxon>Bacteria</taxon>
        <taxon>Bacillati</taxon>
        <taxon>Bacillota</taxon>
        <taxon>Clostridia</taxon>
        <taxon>Eubacteriales</taxon>
        <taxon>Acutalibacteraceae</taxon>
        <taxon>Acutalibacter</taxon>
    </lineage>
</organism>
<evidence type="ECO:0000259" key="11">
    <source>
        <dbReference type="PROSITE" id="PS51755"/>
    </source>
</evidence>
<dbReference type="PANTHER" id="PTHR48111">
    <property type="entry name" value="REGULATOR OF RPOS"/>
    <property type="match status" value="1"/>
</dbReference>
<protein>
    <recommendedName>
        <fullName evidence="1">Stage 0 sporulation protein A homolog</fullName>
    </recommendedName>
</protein>
<accession>A0A9D2LY59</accession>
<dbReference type="GO" id="GO:0032993">
    <property type="term" value="C:protein-DNA complex"/>
    <property type="evidence" value="ECO:0007669"/>
    <property type="project" value="TreeGrafter"/>
</dbReference>
<dbReference type="GO" id="GO:0005829">
    <property type="term" value="C:cytosol"/>
    <property type="evidence" value="ECO:0007669"/>
    <property type="project" value="TreeGrafter"/>
</dbReference>
<dbReference type="FunFam" id="1.10.10.10:FF:000018">
    <property type="entry name" value="DNA-binding response regulator ResD"/>
    <property type="match status" value="1"/>
</dbReference>